<feature type="region of interest" description="Disordered" evidence="4">
    <location>
        <begin position="390"/>
        <end position="461"/>
    </location>
</feature>
<dbReference type="GO" id="GO:0036064">
    <property type="term" value="C:ciliary basal body"/>
    <property type="evidence" value="ECO:0007669"/>
    <property type="project" value="Ensembl"/>
</dbReference>
<dbReference type="PANTHER" id="PTHR16650:SF10">
    <property type="entry name" value="LEBERCILIN"/>
    <property type="match status" value="1"/>
</dbReference>
<feature type="coiled-coil region" evidence="3">
    <location>
        <begin position="108"/>
        <end position="298"/>
    </location>
</feature>
<dbReference type="GO" id="GO:0044877">
    <property type="term" value="F:protein-containing complex binding"/>
    <property type="evidence" value="ECO:0007669"/>
    <property type="project" value="Ensembl"/>
</dbReference>
<dbReference type="Ensembl" id="ENSPEMT00000027607.2">
    <property type="protein sequence ID" value="ENSPEMP00000023237.2"/>
    <property type="gene ID" value="ENSPEMG00000020338.2"/>
</dbReference>
<dbReference type="GO" id="GO:0032391">
    <property type="term" value="C:photoreceptor connecting cilium"/>
    <property type="evidence" value="ECO:0007669"/>
    <property type="project" value="Ensembl"/>
</dbReference>
<proteinExistence type="inferred from homology"/>
<evidence type="ECO:0000256" key="4">
    <source>
        <dbReference type="SAM" id="MobiDB-lite"/>
    </source>
</evidence>
<gene>
    <name evidence="6" type="primary">Lca5</name>
</gene>
<evidence type="ECO:0000259" key="5">
    <source>
        <dbReference type="Pfam" id="PF15619"/>
    </source>
</evidence>
<evidence type="ECO:0000256" key="2">
    <source>
        <dbReference type="ARBA" id="ARBA00023054"/>
    </source>
</evidence>
<dbReference type="Pfam" id="PF15619">
    <property type="entry name" value="Lebercilin"/>
    <property type="match status" value="1"/>
</dbReference>
<dbReference type="RefSeq" id="XP_042137308.1">
    <property type="nucleotide sequence ID" value="XM_042281374.1"/>
</dbReference>
<feature type="compositionally biased region" description="Basic and acidic residues" evidence="4">
    <location>
        <begin position="515"/>
        <end position="525"/>
    </location>
</feature>
<dbReference type="AlphaFoldDB" id="A0A8C8TZ67"/>
<reference evidence="6 7" key="1">
    <citation type="submission" date="2018-10" db="EMBL/GenBank/DDBJ databases">
        <title>Improved assembly of the deer mouse Peromyscus maniculatus genome.</title>
        <authorList>
            <person name="Lassance J.-M."/>
            <person name="Hoekstra H.E."/>
        </authorList>
    </citation>
    <scope>NUCLEOTIDE SEQUENCE [LARGE SCALE GENOMIC DNA]</scope>
</reference>
<dbReference type="InterPro" id="IPR028933">
    <property type="entry name" value="Lebercilin_dom"/>
</dbReference>
<protein>
    <submittedName>
        <fullName evidence="6">Leber congenital amaurosis 5 (human)</fullName>
    </submittedName>
</protein>
<feature type="region of interest" description="Disordered" evidence="4">
    <location>
        <begin position="1"/>
        <end position="62"/>
    </location>
</feature>
<dbReference type="RefSeq" id="XP_006985427.2">
    <property type="nucleotide sequence ID" value="XM_006985365.3"/>
</dbReference>
<dbReference type="GO" id="GO:0005654">
    <property type="term" value="C:nucleoplasm"/>
    <property type="evidence" value="ECO:0007669"/>
    <property type="project" value="Ensembl"/>
</dbReference>
<dbReference type="GO" id="GO:0042073">
    <property type="term" value="P:intraciliary transport"/>
    <property type="evidence" value="ECO:0007669"/>
    <property type="project" value="TreeGrafter"/>
</dbReference>
<evidence type="ECO:0000313" key="6">
    <source>
        <dbReference type="Ensembl" id="ENSPEMP00000023237.2"/>
    </source>
</evidence>
<accession>A0A8C8TZ67</accession>
<dbReference type="RefSeq" id="XP_015859351.2">
    <property type="nucleotide sequence ID" value="XM_016003865.2"/>
</dbReference>
<feature type="region of interest" description="Disordered" evidence="4">
    <location>
        <begin position="610"/>
        <end position="702"/>
    </location>
</feature>
<dbReference type="InterPro" id="IPR026188">
    <property type="entry name" value="Lebercilin-like"/>
</dbReference>
<dbReference type="CTD" id="167691"/>
<dbReference type="RefSeq" id="XP_042137307.1">
    <property type="nucleotide sequence ID" value="XM_042281373.1"/>
</dbReference>
<feature type="region of interest" description="Disordered" evidence="4">
    <location>
        <begin position="479"/>
        <end position="555"/>
    </location>
</feature>
<feature type="compositionally biased region" description="Low complexity" evidence="4">
    <location>
        <begin position="25"/>
        <end position="38"/>
    </location>
</feature>
<dbReference type="RefSeq" id="XP_042137309.1">
    <property type="nucleotide sequence ID" value="XM_042281375.1"/>
</dbReference>
<keyword evidence="7" id="KW-1185">Reference proteome</keyword>
<dbReference type="GO" id="GO:0005739">
    <property type="term" value="C:mitochondrion"/>
    <property type="evidence" value="ECO:0007669"/>
    <property type="project" value="Ensembl"/>
</dbReference>
<feature type="compositionally biased region" description="Basic and acidic residues" evidence="4">
    <location>
        <begin position="49"/>
        <end position="58"/>
    </location>
</feature>
<organism evidence="6 7">
    <name type="scientific">Peromyscus maniculatus bairdii</name>
    <name type="common">Prairie deer mouse</name>
    <dbReference type="NCBI Taxonomy" id="230844"/>
    <lineage>
        <taxon>Eukaryota</taxon>
        <taxon>Metazoa</taxon>
        <taxon>Chordata</taxon>
        <taxon>Craniata</taxon>
        <taxon>Vertebrata</taxon>
        <taxon>Euteleostomi</taxon>
        <taxon>Mammalia</taxon>
        <taxon>Eutheria</taxon>
        <taxon>Euarchontoglires</taxon>
        <taxon>Glires</taxon>
        <taxon>Rodentia</taxon>
        <taxon>Myomorpha</taxon>
        <taxon>Muroidea</taxon>
        <taxon>Cricetidae</taxon>
        <taxon>Neotominae</taxon>
        <taxon>Peromyscus</taxon>
    </lineage>
</organism>
<sequence length="702" mass="79980">MGERAGSPDPDQERKAGKHHFSHYSSDFGSSPQSSDHSSPIHLLSCPTTKEKNPRRQLSENQVHHQVLRKVSPKAVPSKKGARVGFRSQSLNREPLRKDPDIVTKRVLSARLLKINELQNEVSELQVKLAQLLKENKALKSLQFRQEKALNKFEDAESEISQLILRHNNEITALKERLKKSQEKERATEKRVKDTEGELYRTKFSLQKLKKISEARHLPERDDLAKKLVTAELKLDDTERKIKELSKNLELSTNSFQRQLLAERKRAFEAYDENKVLQKELQRLYHKLKEKERELDIKNIYANRLPKSSPKKEKEVIARKHVSCQSDFTDLCTKGVQTTEDFELEEFPITPQTVLCYENKWNETEYLSSYLEYHEQSERGAEILHPALEKEEPHSEDREGGSGKQEASGKPEREREREELDKVKSKSSLLGRAEKPALDTGRFQMETSQTQNADKLEDEAERLKTEMLLAKLDEINQELQDPQNLNRPPLPLLPNFESKLLSPDRSPKSYTFSEPSDRFNGHHLSDMSFLSPRGEGRSPGPIRSPGPPDEFAFGSYVPSFAKMSGKSNPLSQKSSLLDFQNNSLESPRKDNVDFILRKEKKANLMEELFGSSAGAGTTTVSSKSGGDPNFLAAGRGDLDPLNFPSGDKSSRVREPDGEDEDFFHSEGRSFNPNRPRPKHTSNKPTVKAADPVDEDIEEVTLR</sequence>
<feature type="compositionally biased region" description="Low complexity" evidence="4">
    <location>
        <begin position="610"/>
        <end position="626"/>
    </location>
</feature>
<dbReference type="GO" id="GO:0005930">
    <property type="term" value="C:axoneme"/>
    <property type="evidence" value="ECO:0007669"/>
    <property type="project" value="TreeGrafter"/>
</dbReference>
<dbReference type="PANTHER" id="PTHR16650">
    <property type="entry name" value="C21ORF13-RELATED"/>
    <property type="match status" value="1"/>
</dbReference>
<evidence type="ECO:0000256" key="3">
    <source>
        <dbReference type="SAM" id="Coils"/>
    </source>
</evidence>
<reference evidence="6" key="3">
    <citation type="submission" date="2025-09" db="UniProtKB">
        <authorList>
            <consortium name="Ensembl"/>
        </authorList>
    </citation>
    <scope>IDENTIFICATION</scope>
</reference>
<keyword evidence="2 3" id="KW-0175">Coiled coil</keyword>
<dbReference type="GO" id="GO:0005730">
    <property type="term" value="C:nucleolus"/>
    <property type="evidence" value="ECO:0007669"/>
    <property type="project" value="Ensembl"/>
</dbReference>
<reference evidence="6" key="2">
    <citation type="submission" date="2025-08" db="UniProtKB">
        <authorList>
            <consortium name="Ensembl"/>
        </authorList>
    </citation>
    <scope>IDENTIFICATION</scope>
</reference>
<dbReference type="OrthoDB" id="2123794at2759"/>
<comment type="similarity">
    <text evidence="1">Belongs to the LCA5 family.</text>
</comment>
<feature type="domain" description="Lebercilin" evidence="5">
    <location>
        <begin position="103"/>
        <end position="295"/>
    </location>
</feature>
<name>A0A8C8TZ67_PERMB</name>
<dbReference type="Proteomes" id="UP000694547">
    <property type="component" value="Chromosome 7"/>
</dbReference>
<evidence type="ECO:0000256" key="1">
    <source>
        <dbReference type="ARBA" id="ARBA00010229"/>
    </source>
</evidence>
<evidence type="ECO:0000313" key="7">
    <source>
        <dbReference type="Proteomes" id="UP000694547"/>
    </source>
</evidence>
<dbReference type="RefSeq" id="XP_042137306.1">
    <property type="nucleotide sequence ID" value="XM_042281372.1"/>
</dbReference>
<feature type="compositionally biased region" description="Basic and acidic residues" evidence="4">
    <location>
        <begin position="390"/>
        <end position="424"/>
    </location>
</feature>
<dbReference type="GeneTree" id="ENSGT00560000077266"/>
<dbReference type="RefSeq" id="XP_042137305.1">
    <property type="nucleotide sequence ID" value="XM_042281371.1"/>
</dbReference>
<feature type="compositionally biased region" description="Acidic residues" evidence="4">
    <location>
        <begin position="691"/>
        <end position="702"/>
    </location>
</feature>